<organism evidence="2 3">
    <name type="scientific">Halalkalibacter alkalisediminis</name>
    <dbReference type="NCBI Taxonomy" id="935616"/>
    <lineage>
        <taxon>Bacteria</taxon>
        <taxon>Bacillati</taxon>
        <taxon>Bacillota</taxon>
        <taxon>Bacilli</taxon>
        <taxon>Bacillales</taxon>
        <taxon>Bacillaceae</taxon>
        <taxon>Halalkalibacter</taxon>
    </lineage>
</organism>
<reference evidence="2 3" key="1">
    <citation type="submission" date="2024-09" db="EMBL/GenBank/DDBJ databases">
        <authorList>
            <person name="Sun Q."/>
            <person name="Mori K."/>
        </authorList>
    </citation>
    <scope>NUCLEOTIDE SEQUENCE [LARGE SCALE GENOMIC DNA]</scope>
    <source>
        <strain evidence="2 3">NCAIM B.02301</strain>
    </source>
</reference>
<dbReference type="RefSeq" id="WP_273847096.1">
    <property type="nucleotide sequence ID" value="NZ_JAQQWT010000021.1"/>
</dbReference>
<feature type="domain" description="HTH merR-type" evidence="1">
    <location>
        <begin position="1"/>
        <end position="32"/>
    </location>
</feature>
<dbReference type="Proteomes" id="UP001589833">
    <property type="component" value="Unassembled WGS sequence"/>
</dbReference>
<dbReference type="PROSITE" id="PS50937">
    <property type="entry name" value="HTH_MERR_2"/>
    <property type="match status" value="1"/>
</dbReference>
<dbReference type="EMBL" id="JBHLTR010000026">
    <property type="protein sequence ID" value="MFC0560440.1"/>
    <property type="molecule type" value="Genomic_DNA"/>
</dbReference>
<evidence type="ECO:0000313" key="2">
    <source>
        <dbReference type="EMBL" id="MFC0560440.1"/>
    </source>
</evidence>
<protein>
    <recommendedName>
        <fullName evidence="1">HTH merR-type domain-containing protein</fullName>
    </recommendedName>
</protein>
<accession>A0ABV6NI55</accession>
<proteinExistence type="predicted"/>
<dbReference type="InterPro" id="IPR009061">
    <property type="entry name" value="DNA-bd_dom_put_sf"/>
</dbReference>
<dbReference type="Gene3D" id="1.10.1660.10">
    <property type="match status" value="1"/>
</dbReference>
<gene>
    <name evidence="2" type="ORF">ACFFH4_15665</name>
</gene>
<dbReference type="SUPFAM" id="SSF46955">
    <property type="entry name" value="Putative DNA-binding domain"/>
    <property type="match status" value="1"/>
</dbReference>
<evidence type="ECO:0000313" key="3">
    <source>
        <dbReference type="Proteomes" id="UP001589833"/>
    </source>
</evidence>
<keyword evidence="3" id="KW-1185">Reference proteome</keyword>
<sequence length="32" mass="3871">MSHSDYRVYYSNDLEALQQILFFKELGFSLKK</sequence>
<evidence type="ECO:0000259" key="1">
    <source>
        <dbReference type="PROSITE" id="PS50937"/>
    </source>
</evidence>
<dbReference type="InterPro" id="IPR000551">
    <property type="entry name" value="MerR-type_HTH_dom"/>
</dbReference>
<name>A0ABV6NI55_9BACI</name>
<comment type="caution">
    <text evidence="2">The sequence shown here is derived from an EMBL/GenBank/DDBJ whole genome shotgun (WGS) entry which is preliminary data.</text>
</comment>